<accession>A0AAV5D0R6</accession>
<dbReference type="AlphaFoldDB" id="A0AAV5D0R6"/>
<evidence type="ECO:0000313" key="1">
    <source>
        <dbReference type="EMBL" id="GJN04337.1"/>
    </source>
</evidence>
<dbReference type="Gene3D" id="3.40.50.410">
    <property type="entry name" value="von Willebrand factor, type A domain"/>
    <property type="match status" value="1"/>
</dbReference>
<dbReference type="InterPro" id="IPR036465">
    <property type="entry name" value="vWFA_dom_sf"/>
</dbReference>
<keyword evidence="2" id="KW-1185">Reference proteome</keyword>
<gene>
    <name evidence="1" type="primary">ga21880</name>
    <name evidence="1" type="ORF">PR202_ga21880</name>
</gene>
<reference evidence="1" key="2">
    <citation type="submission" date="2021-12" db="EMBL/GenBank/DDBJ databases">
        <title>Resequencing data analysis of finger millet.</title>
        <authorList>
            <person name="Hatakeyama M."/>
            <person name="Aluri S."/>
            <person name="Balachadran M.T."/>
            <person name="Sivarajan S.R."/>
            <person name="Poveda L."/>
            <person name="Shimizu-Inatsugi R."/>
            <person name="Schlapbach R."/>
            <person name="Sreeman S.M."/>
            <person name="Shimizu K.K."/>
        </authorList>
    </citation>
    <scope>NUCLEOTIDE SEQUENCE</scope>
</reference>
<evidence type="ECO:0008006" key="3">
    <source>
        <dbReference type="Google" id="ProtNLM"/>
    </source>
</evidence>
<organism evidence="1 2">
    <name type="scientific">Eleusine coracana subsp. coracana</name>
    <dbReference type="NCBI Taxonomy" id="191504"/>
    <lineage>
        <taxon>Eukaryota</taxon>
        <taxon>Viridiplantae</taxon>
        <taxon>Streptophyta</taxon>
        <taxon>Embryophyta</taxon>
        <taxon>Tracheophyta</taxon>
        <taxon>Spermatophyta</taxon>
        <taxon>Magnoliopsida</taxon>
        <taxon>Liliopsida</taxon>
        <taxon>Poales</taxon>
        <taxon>Poaceae</taxon>
        <taxon>PACMAD clade</taxon>
        <taxon>Chloridoideae</taxon>
        <taxon>Cynodonteae</taxon>
        <taxon>Eleusininae</taxon>
        <taxon>Eleusine</taxon>
    </lineage>
</organism>
<dbReference type="EMBL" id="BQKI01000011">
    <property type="protein sequence ID" value="GJN04337.1"/>
    <property type="molecule type" value="Genomic_DNA"/>
</dbReference>
<protein>
    <recommendedName>
        <fullName evidence="3">VWFA domain-containing protein</fullName>
    </recommendedName>
</protein>
<proteinExistence type="predicted"/>
<reference evidence="1" key="1">
    <citation type="journal article" date="2018" name="DNA Res.">
        <title>Multiple hybrid de novo genome assembly of finger millet, an orphan allotetraploid crop.</title>
        <authorList>
            <person name="Hatakeyama M."/>
            <person name="Aluri S."/>
            <person name="Balachadran M.T."/>
            <person name="Sivarajan S.R."/>
            <person name="Patrignani A."/>
            <person name="Gruter S."/>
            <person name="Poveda L."/>
            <person name="Shimizu-Inatsugi R."/>
            <person name="Baeten J."/>
            <person name="Francoijs K.J."/>
            <person name="Nataraja K.N."/>
            <person name="Reddy Y.A.N."/>
            <person name="Phadnis S."/>
            <person name="Ravikumar R.L."/>
            <person name="Schlapbach R."/>
            <person name="Sreeman S.M."/>
            <person name="Shimizu K.K."/>
        </authorList>
    </citation>
    <scope>NUCLEOTIDE SEQUENCE</scope>
</reference>
<dbReference type="SUPFAM" id="SSF53300">
    <property type="entry name" value="vWA-like"/>
    <property type="match status" value="1"/>
</dbReference>
<dbReference type="InterPro" id="IPR051266">
    <property type="entry name" value="CLCR"/>
</dbReference>
<name>A0AAV5D0R6_ELECO</name>
<comment type="caution">
    <text evidence="1">The sequence shown here is derived from an EMBL/GenBank/DDBJ whole genome shotgun (WGS) entry which is preliminary data.</text>
</comment>
<dbReference type="Proteomes" id="UP001054889">
    <property type="component" value="Unassembled WGS sequence"/>
</dbReference>
<sequence>MSDVAKFDLKGIIDGLVARGGTNIQGSLETGLHVLSDRQFTDGHTANVLLMSNGEQNHGDARQVTNPQNVPVYSLAFGADADMNLLRDLATTGGTFNPVPDKGNTGMLAVFSQLMAGLLTVIDRAGSVPHPHYGKALVRRVPRCLPCSLCRTHGKHMMCRVYS</sequence>
<dbReference type="PANTHER" id="PTHR10579:SF125">
    <property type="entry name" value="VWFA DOMAIN-CONTAINING PROTEIN"/>
    <property type="match status" value="1"/>
</dbReference>
<dbReference type="PANTHER" id="PTHR10579">
    <property type="entry name" value="CALCIUM-ACTIVATED CHLORIDE CHANNEL REGULATOR"/>
    <property type="match status" value="1"/>
</dbReference>
<evidence type="ECO:0000313" key="2">
    <source>
        <dbReference type="Proteomes" id="UP001054889"/>
    </source>
</evidence>